<dbReference type="EMBL" id="CM056817">
    <property type="protein sequence ID" value="KAJ8621502.1"/>
    <property type="molecule type" value="Genomic_DNA"/>
</dbReference>
<accession>A0ACC2KKG6</accession>
<reference evidence="1 2" key="1">
    <citation type="journal article" date="2022" name="Hortic Res">
        <title>A haplotype resolved chromosomal level avocado genome allows analysis of novel avocado genes.</title>
        <authorList>
            <person name="Nath O."/>
            <person name="Fletcher S.J."/>
            <person name="Hayward A."/>
            <person name="Shaw L.M."/>
            <person name="Masouleh A.K."/>
            <person name="Furtado A."/>
            <person name="Henry R.J."/>
            <person name="Mitter N."/>
        </authorList>
    </citation>
    <scope>NUCLEOTIDE SEQUENCE [LARGE SCALE GENOMIC DNA]</scope>
    <source>
        <strain evidence="2">cv. Hass</strain>
    </source>
</reference>
<proteinExistence type="predicted"/>
<keyword evidence="2" id="KW-1185">Reference proteome</keyword>
<sequence>MASSSSATTIISNAKFEVEKFDGTNNFGMWQCEVRDVLSQQELEIALEDKPSDMEDKEWQKINRQACSTIRLCLAKDQKYSVMRETSAKELWQKLEEKKGAHSSYTEQRKSYFCALRTFLNAAYLAEKQGVSIIDSVLNALRKTSYNNQTRLGVMIQSTNISVLSKFKQLTNYKRMYMLDESIGDALSSSLQDINQYADSVAIKKFSIYPTNKSFMTGSTDLVVKIQSFGLRNTCLKMGQQKPDFMKPVQPGGLLQVMTAETLPPVQAPLLILKDSDVDEPPSPAVSVSSPRPSAGGGNAPAPTSSTRSGQPHNAAASMITCVAMLLLGSLLI</sequence>
<name>A0ACC2KKG6_PERAE</name>
<protein>
    <submittedName>
        <fullName evidence="1">Uncharacterized protein</fullName>
    </submittedName>
</protein>
<comment type="caution">
    <text evidence="1">The sequence shown here is derived from an EMBL/GenBank/DDBJ whole genome shotgun (WGS) entry which is preliminary data.</text>
</comment>
<evidence type="ECO:0000313" key="1">
    <source>
        <dbReference type="EMBL" id="KAJ8621502.1"/>
    </source>
</evidence>
<dbReference type="Proteomes" id="UP001234297">
    <property type="component" value="Chromosome 9"/>
</dbReference>
<organism evidence="1 2">
    <name type="scientific">Persea americana</name>
    <name type="common">Avocado</name>
    <dbReference type="NCBI Taxonomy" id="3435"/>
    <lineage>
        <taxon>Eukaryota</taxon>
        <taxon>Viridiplantae</taxon>
        <taxon>Streptophyta</taxon>
        <taxon>Embryophyta</taxon>
        <taxon>Tracheophyta</taxon>
        <taxon>Spermatophyta</taxon>
        <taxon>Magnoliopsida</taxon>
        <taxon>Magnoliidae</taxon>
        <taxon>Laurales</taxon>
        <taxon>Lauraceae</taxon>
        <taxon>Persea</taxon>
    </lineage>
</organism>
<gene>
    <name evidence="1" type="ORF">MRB53_030031</name>
</gene>
<evidence type="ECO:0000313" key="2">
    <source>
        <dbReference type="Proteomes" id="UP001234297"/>
    </source>
</evidence>